<sequence length="159" mass="17328">MSSAQPSSSLSSLQVNGTTVASVSFDPYLRTCFSPSFNSGLRKTHPTRQLVTSIIPGYGQHSVLMECEVDPDAPHDVILGLEWAAHIRNFVLEKGFRIDAHFDAWAFLSNPRHPLGFPSGPEVVPTDGLLSAVRPHYNGMSYPTPIPPPNTLNSETLKS</sequence>
<comment type="caution">
    <text evidence="1">The sequence shown here is derived from an EMBL/GenBank/DDBJ whole genome shotgun (WGS) entry which is preliminary data.</text>
</comment>
<dbReference type="AlphaFoldDB" id="A0AAD6RXW0"/>
<protein>
    <submittedName>
        <fullName evidence="1">Uncharacterized protein</fullName>
    </submittedName>
</protein>
<reference evidence="1" key="1">
    <citation type="submission" date="2023-03" db="EMBL/GenBank/DDBJ databases">
        <title>Massive genome expansion in bonnet fungi (Mycena s.s.) driven by repeated elements and novel gene families across ecological guilds.</title>
        <authorList>
            <consortium name="Lawrence Berkeley National Laboratory"/>
            <person name="Harder C.B."/>
            <person name="Miyauchi S."/>
            <person name="Viragh M."/>
            <person name="Kuo A."/>
            <person name="Thoen E."/>
            <person name="Andreopoulos B."/>
            <person name="Lu D."/>
            <person name="Skrede I."/>
            <person name="Drula E."/>
            <person name="Henrissat B."/>
            <person name="Morin E."/>
            <person name="Kohler A."/>
            <person name="Barry K."/>
            <person name="LaButti K."/>
            <person name="Morin E."/>
            <person name="Salamov A."/>
            <person name="Lipzen A."/>
            <person name="Mereny Z."/>
            <person name="Hegedus B."/>
            <person name="Baldrian P."/>
            <person name="Stursova M."/>
            <person name="Weitz H."/>
            <person name="Taylor A."/>
            <person name="Grigoriev I.V."/>
            <person name="Nagy L.G."/>
            <person name="Martin F."/>
            <person name="Kauserud H."/>
        </authorList>
    </citation>
    <scope>NUCLEOTIDE SEQUENCE</scope>
    <source>
        <strain evidence="1">CBHHK200</strain>
    </source>
</reference>
<keyword evidence="2" id="KW-1185">Reference proteome</keyword>
<name>A0AAD6RXW0_9AGAR</name>
<accession>A0AAD6RXW0</accession>
<dbReference type="Proteomes" id="UP001218188">
    <property type="component" value="Unassembled WGS sequence"/>
</dbReference>
<dbReference type="EMBL" id="JARJCM010000402">
    <property type="protein sequence ID" value="KAJ7017476.1"/>
    <property type="molecule type" value="Genomic_DNA"/>
</dbReference>
<organism evidence="1 2">
    <name type="scientific">Mycena alexandri</name>
    <dbReference type="NCBI Taxonomy" id="1745969"/>
    <lineage>
        <taxon>Eukaryota</taxon>
        <taxon>Fungi</taxon>
        <taxon>Dikarya</taxon>
        <taxon>Basidiomycota</taxon>
        <taxon>Agaricomycotina</taxon>
        <taxon>Agaricomycetes</taxon>
        <taxon>Agaricomycetidae</taxon>
        <taxon>Agaricales</taxon>
        <taxon>Marasmiineae</taxon>
        <taxon>Mycenaceae</taxon>
        <taxon>Mycena</taxon>
    </lineage>
</organism>
<gene>
    <name evidence="1" type="ORF">C8F04DRAFT_1155768</name>
</gene>
<evidence type="ECO:0000313" key="1">
    <source>
        <dbReference type="EMBL" id="KAJ7017476.1"/>
    </source>
</evidence>
<proteinExistence type="predicted"/>
<evidence type="ECO:0000313" key="2">
    <source>
        <dbReference type="Proteomes" id="UP001218188"/>
    </source>
</evidence>